<accession>A0A0E9SUT5</accession>
<protein>
    <submittedName>
        <fullName evidence="1">Uncharacterized protein</fullName>
    </submittedName>
</protein>
<evidence type="ECO:0000313" key="1">
    <source>
        <dbReference type="EMBL" id="JAH45066.1"/>
    </source>
</evidence>
<sequence length="50" mass="5707">MTARPRGKTASPSRKQPKIFYCSSGMNSHFYKIERILLSQTLASFLLASW</sequence>
<dbReference type="AlphaFoldDB" id="A0A0E9SUT5"/>
<dbReference type="EMBL" id="GBXM01063511">
    <property type="protein sequence ID" value="JAH45066.1"/>
    <property type="molecule type" value="Transcribed_RNA"/>
</dbReference>
<organism evidence="1">
    <name type="scientific">Anguilla anguilla</name>
    <name type="common">European freshwater eel</name>
    <name type="synonym">Muraena anguilla</name>
    <dbReference type="NCBI Taxonomy" id="7936"/>
    <lineage>
        <taxon>Eukaryota</taxon>
        <taxon>Metazoa</taxon>
        <taxon>Chordata</taxon>
        <taxon>Craniata</taxon>
        <taxon>Vertebrata</taxon>
        <taxon>Euteleostomi</taxon>
        <taxon>Actinopterygii</taxon>
        <taxon>Neopterygii</taxon>
        <taxon>Teleostei</taxon>
        <taxon>Anguilliformes</taxon>
        <taxon>Anguillidae</taxon>
        <taxon>Anguilla</taxon>
    </lineage>
</organism>
<proteinExistence type="predicted"/>
<name>A0A0E9SUT5_ANGAN</name>
<reference evidence="1" key="2">
    <citation type="journal article" date="2015" name="Fish Shellfish Immunol.">
        <title>Early steps in the European eel (Anguilla anguilla)-Vibrio vulnificus interaction in the gills: Role of the RtxA13 toxin.</title>
        <authorList>
            <person name="Callol A."/>
            <person name="Pajuelo D."/>
            <person name="Ebbesson L."/>
            <person name="Teles M."/>
            <person name="MacKenzie S."/>
            <person name="Amaro C."/>
        </authorList>
    </citation>
    <scope>NUCLEOTIDE SEQUENCE</scope>
</reference>
<reference evidence="1" key="1">
    <citation type="submission" date="2014-11" db="EMBL/GenBank/DDBJ databases">
        <authorList>
            <person name="Amaro Gonzalez C."/>
        </authorList>
    </citation>
    <scope>NUCLEOTIDE SEQUENCE</scope>
</reference>